<feature type="domain" description="GFO/IDH/MocA-like oxidoreductase" evidence="4">
    <location>
        <begin position="132"/>
        <end position="246"/>
    </location>
</feature>
<name>A0ABV6RYD4_9GAMM</name>
<evidence type="ECO:0000313" key="6">
    <source>
        <dbReference type="Proteomes" id="UP001589896"/>
    </source>
</evidence>
<evidence type="ECO:0000259" key="3">
    <source>
        <dbReference type="Pfam" id="PF01408"/>
    </source>
</evidence>
<dbReference type="Pfam" id="PF22725">
    <property type="entry name" value="GFO_IDH_MocA_C3"/>
    <property type="match status" value="1"/>
</dbReference>
<gene>
    <name evidence="5" type="ORF">ACFFGH_29495</name>
</gene>
<dbReference type="PANTHER" id="PTHR22604">
    <property type="entry name" value="OXIDOREDUCTASES"/>
    <property type="match status" value="1"/>
</dbReference>
<comment type="similarity">
    <text evidence="1">Belongs to the Gfo/Idh/MocA family.</text>
</comment>
<dbReference type="InterPro" id="IPR055170">
    <property type="entry name" value="GFO_IDH_MocA-like_dom"/>
</dbReference>
<protein>
    <submittedName>
        <fullName evidence="5">Gfo/Idh/MocA family protein</fullName>
    </submittedName>
</protein>
<dbReference type="RefSeq" id="WP_386675581.1">
    <property type="nucleotide sequence ID" value="NZ_JBHLTG010000010.1"/>
</dbReference>
<dbReference type="Gene3D" id="3.40.50.720">
    <property type="entry name" value="NAD(P)-binding Rossmann-like Domain"/>
    <property type="match status" value="1"/>
</dbReference>
<dbReference type="PANTHER" id="PTHR22604:SF105">
    <property type="entry name" value="TRANS-1,2-DIHYDROBENZENE-1,2-DIOL DEHYDROGENASE"/>
    <property type="match status" value="1"/>
</dbReference>
<evidence type="ECO:0000256" key="1">
    <source>
        <dbReference type="ARBA" id="ARBA00010928"/>
    </source>
</evidence>
<feature type="domain" description="Gfo/Idh/MocA-like oxidoreductase N-terminal" evidence="3">
    <location>
        <begin position="5"/>
        <end position="120"/>
    </location>
</feature>
<organism evidence="5 6">
    <name type="scientific">Lysobacter korlensis</name>
    <dbReference type="NCBI Taxonomy" id="553636"/>
    <lineage>
        <taxon>Bacteria</taxon>
        <taxon>Pseudomonadati</taxon>
        <taxon>Pseudomonadota</taxon>
        <taxon>Gammaproteobacteria</taxon>
        <taxon>Lysobacterales</taxon>
        <taxon>Lysobacteraceae</taxon>
        <taxon>Lysobacter</taxon>
    </lineage>
</organism>
<evidence type="ECO:0000259" key="4">
    <source>
        <dbReference type="Pfam" id="PF22725"/>
    </source>
</evidence>
<accession>A0ABV6RYD4</accession>
<dbReference type="SUPFAM" id="SSF51735">
    <property type="entry name" value="NAD(P)-binding Rossmann-fold domains"/>
    <property type="match status" value="1"/>
</dbReference>
<keyword evidence="6" id="KW-1185">Reference proteome</keyword>
<dbReference type="InterPro" id="IPR050984">
    <property type="entry name" value="Gfo/Idh/MocA_domain"/>
</dbReference>
<dbReference type="InterPro" id="IPR036291">
    <property type="entry name" value="NAD(P)-bd_dom_sf"/>
</dbReference>
<evidence type="ECO:0000256" key="2">
    <source>
        <dbReference type="ARBA" id="ARBA00023002"/>
    </source>
</evidence>
<dbReference type="InterPro" id="IPR000683">
    <property type="entry name" value="Gfo/Idh/MocA-like_OxRdtase_N"/>
</dbReference>
<proteinExistence type="inferred from homology"/>
<reference evidence="5 6" key="1">
    <citation type="submission" date="2024-09" db="EMBL/GenBank/DDBJ databases">
        <authorList>
            <person name="Sun Q."/>
            <person name="Mori K."/>
        </authorList>
    </citation>
    <scope>NUCLEOTIDE SEQUENCE [LARGE SCALE GENOMIC DNA]</scope>
    <source>
        <strain evidence="5 6">KCTC 23076</strain>
    </source>
</reference>
<keyword evidence="2" id="KW-0560">Oxidoreductase</keyword>
<dbReference type="Pfam" id="PF01408">
    <property type="entry name" value="GFO_IDH_MocA"/>
    <property type="match status" value="1"/>
</dbReference>
<dbReference type="EMBL" id="JBHLTG010000010">
    <property type="protein sequence ID" value="MFC0681986.1"/>
    <property type="molecule type" value="Genomic_DNA"/>
</dbReference>
<evidence type="ECO:0000313" key="5">
    <source>
        <dbReference type="EMBL" id="MFC0681986.1"/>
    </source>
</evidence>
<dbReference type="Proteomes" id="UP001589896">
    <property type="component" value="Unassembled WGS sequence"/>
</dbReference>
<comment type="caution">
    <text evidence="5">The sequence shown here is derived from an EMBL/GenBank/DDBJ whole genome shotgun (WGS) entry which is preliminary data.</text>
</comment>
<dbReference type="Gene3D" id="3.30.360.10">
    <property type="entry name" value="Dihydrodipicolinate Reductase, domain 2"/>
    <property type="match status" value="1"/>
</dbReference>
<sequence>MATGLRWGILGAGGIAGAFVKDLQANGRTVTAVGSRSDGTAREFAGRYGIANAHGSYADLVADDAVDAVYVATPHPFHASNAELALNAGKHVLVEKPFTLNAAEARSVVDLAAARGLVVLEAMWTRWVPTMVRLREVIASGAIGDVRTLIADHTQLVKRDLTSRMYDPALGGGALLDLGVYPLSFASDILGTPNSIQAFSTPTETGVDAQTSIVLGYEDGRSALIHTALDAKGPNTAAILGTQGRIAIDPVWYTPTSFTVFDARDEVLERYEVPQVTGRGMQFQAFELERLAAAGALSGDILSTEESVSILETMDEIRRQIGVRYPNE</sequence>
<dbReference type="SUPFAM" id="SSF55347">
    <property type="entry name" value="Glyceraldehyde-3-phosphate dehydrogenase-like, C-terminal domain"/>
    <property type="match status" value="1"/>
</dbReference>